<keyword evidence="2" id="KW-1185">Reference proteome</keyword>
<dbReference type="Proteomes" id="UP000474676">
    <property type="component" value="Unassembled WGS sequence"/>
</dbReference>
<dbReference type="GeneID" id="303115801"/>
<organism evidence="1 2">
    <name type="scientific">Hornefia butyriciproducens</name>
    <dbReference type="NCBI Taxonomy" id="2652293"/>
    <lineage>
        <taxon>Bacteria</taxon>
        <taxon>Bacillati</taxon>
        <taxon>Bacillota</taxon>
        <taxon>Clostridia</taxon>
        <taxon>Peptostreptococcales</taxon>
        <taxon>Anaerovoracaceae</taxon>
        <taxon>Hornefia</taxon>
    </lineage>
</organism>
<accession>A0A6L5Y834</accession>
<evidence type="ECO:0008006" key="3">
    <source>
        <dbReference type="Google" id="ProtNLM"/>
    </source>
</evidence>
<protein>
    <recommendedName>
        <fullName evidence="3">EVE domain-containing protein</fullName>
    </recommendedName>
</protein>
<dbReference type="EMBL" id="VUMZ01000014">
    <property type="protein sequence ID" value="MST52771.1"/>
    <property type="molecule type" value="Genomic_DNA"/>
</dbReference>
<dbReference type="RefSeq" id="WP_154575144.1">
    <property type="nucleotide sequence ID" value="NZ_VUMZ01000014.1"/>
</dbReference>
<gene>
    <name evidence="1" type="ORF">FYJ64_10750</name>
</gene>
<evidence type="ECO:0000313" key="1">
    <source>
        <dbReference type="EMBL" id="MST52771.1"/>
    </source>
</evidence>
<sequence>MKKWIIPSNMNRYDVIGAYSKLDEIDWTQRVKSIEAGDIVYVYISAPISAIKLCCEVIATNLTSENAELIDDSEFVVGENFDVKESSQYMRLRKIREFNDNEIPLSVMQEHGVKGNIQGARSLPEELEQYISLLELEKGNKSKVDCLGLLDYLTENAGKVYKSPEKASVEEKPALLNLKEKGRSAIKTLKEIGDECSKKCGPFIIDGGNWLDASYTKVRNYLLAQLKYPEHTQSPESISIFVEEDENSGKARYRVSLEIRDTAAKKEDYDKHYKSLDLPLDTDNGLQYFLGGNNSDSEFGASEITDPSVIKQMLEKKKFKRCKFLDALAEMTFHQMMRCFKKLFRLQEL</sequence>
<proteinExistence type="predicted"/>
<name>A0A6L5Y834_9FIRM</name>
<evidence type="ECO:0000313" key="2">
    <source>
        <dbReference type="Proteomes" id="UP000474676"/>
    </source>
</evidence>
<comment type="caution">
    <text evidence="1">The sequence shown here is derived from an EMBL/GenBank/DDBJ whole genome shotgun (WGS) entry which is preliminary data.</text>
</comment>
<reference evidence="1 2" key="1">
    <citation type="submission" date="2019-08" db="EMBL/GenBank/DDBJ databases">
        <title>In-depth cultivation of the pig gut microbiome towards novel bacterial diversity and tailored functional studies.</title>
        <authorList>
            <person name="Wylensek D."/>
            <person name="Hitch T.C.A."/>
            <person name="Clavel T."/>
        </authorList>
    </citation>
    <scope>NUCLEOTIDE SEQUENCE [LARGE SCALE GENOMIC DNA]</scope>
    <source>
        <strain evidence="1 2">WCA-MUC-591-APC-3H</strain>
    </source>
</reference>
<dbReference type="AlphaFoldDB" id="A0A6L5Y834"/>